<comment type="caution">
    <text evidence="1">The sequence shown here is derived from an EMBL/GenBank/DDBJ whole genome shotgun (WGS) entry which is preliminary data.</text>
</comment>
<gene>
    <name evidence="1" type="ORF">DWX94_13205</name>
</gene>
<dbReference type="EMBL" id="QRVK01000056">
    <property type="protein sequence ID" value="RGS36045.1"/>
    <property type="molecule type" value="Genomic_DNA"/>
</dbReference>
<sequence>MLQIEHEHDFFKYRMISKQRKDIYEVCDEIYFTECVYEYLIYVDELPDDQITALVQCKCGIFKCLYSIYLDDEYIHVDTWDEVSSLIEQLIDRQLKKAS</sequence>
<dbReference type="AlphaFoldDB" id="A0A412IG50"/>
<name>A0A412IG50_9FIRM</name>
<proteinExistence type="predicted"/>
<reference evidence="1 2" key="1">
    <citation type="submission" date="2018-08" db="EMBL/GenBank/DDBJ databases">
        <title>A genome reference for cultivated species of the human gut microbiota.</title>
        <authorList>
            <person name="Zou Y."/>
            <person name="Xue W."/>
            <person name="Luo G."/>
        </authorList>
    </citation>
    <scope>NUCLEOTIDE SEQUENCE [LARGE SCALE GENOMIC DNA]</scope>
    <source>
        <strain evidence="1 2">AF22-21</strain>
    </source>
</reference>
<organism evidence="1 2">
    <name type="scientific">Coprococcus eutactus</name>
    <dbReference type="NCBI Taxonomy" id="33043"/>
    <lineage>
        <taxon>Bacteria</taxon>
        <taxon>Bacillati</taxon>
        <taxon>Bacillota</taxon>
        <taxon>Clostridia</taxon>
        <taxon>Lachnospirales</taxon>
        <taxon>Lachnospiraceae</taxon>
        <taxon>Coprococcus</taxon>
    </lineage>
</organism>
<evidence type="ECO:0000313" key="2">
    <source>
        <dbReference type="Proteomes" id="UP000283295"/>
    </source>
</evidence>
<accession>A0A412IG50</accession>
<protein>
    <submittedName>
        <fullName evidence="1">Uncharacterized protein</fullName>
    </submittedName>
</protein>
<dbReference type="Proteomes" id="UP000283295">
    <property type="component" value="Unassembled WGS sequence"/>
</dbReference>
<evidence type="ECO:0000313" key="1">
    <source>
        <dbReference type="EMBL" id="RGS36045.1"/>
    </source>
</evidence>